<protein>
    <submittedName>
        <fullName evidence="2">Uncharacterized protein</fullName>
    </submittedName>
</protein>
<sequence length="113" mass="12966">MVNMFYSTKIQPPCIFLSYNLILSVSCILSSNNLPVKNRFLLISFKIILPIFSFITFLLPEKIFLFIIVDSIFRTVTYECFVGYDSSNLPLNLVNPFFDIPTTILFCSSVSSR</sequence>
<keyword evidence="1" id="KW-0472">Membrane</keyword>
<proteinExistence type="predicted"/>
<gene>
    <name evidence="2" type="ORF">TUBRATIS_14840</name>
</gene>
<dbReference type="Proteomes" id="UP000282876">
    <property type="component" value="Unassembled WGS sequence"/>
</dbReference>
<accession>A0A437ALF9</accession>
<evidence type="ECO:0000313" key="3">
    <source>
        <dbReference type="Proteomes" id="UP000282876"/>
    </source>
</evidence>
<evidence type="ECO:0000313" key="2">
    <source>
        <dbReference type="EMBL" id="RVD92040.1"/>
    </source>
</evidence>
<evidence type="ECO:0000256" key="1">
    <source>
        <dbReference type="SAM" id="Phobius"/>
    </source>
</evidence>
<keyword evidence="3" id="KW-1185">Reference proteome</keyword>
<dbReference type="EMBL" id="RCSS01000331">
    <property type="protein sequence ID" value="RVD92040.1"/>
    <property type="molecule type" value="Genomic_DNA"/>
</dbReference>
<keyword evidence="1" id="KW-0812">Transmembrane</keyword>
<organism evidence="2 3">
    <name type="scientific">Tubulinosema ratisbonensis</name>
    <dbReference type="NCBI Taxonomy" id="291195"/>
    <lineage>
        <taxon>Eukaryota</taxon>
        <taxon>Fungi</taxon>
        <taxon>Fungi incertae sedis</taxon>
        <taxon>Microsporidia</taxon>
        <taxon>Tubulinosematoidea</taxon>
        <taxon>Tubulinosematidae</taxon>
        <taxon>Tubulinosema</taxon>
    </lineage>
</organism>
<comment type="caution">
    <text evidence="2">The sequence shown here is derived from an EMBL/GenBank/DDBJ whole genome shotgun (WGS) entry which is preliminary data.</text>
</comment>
<dbReference type="VEuPathDB" id="MicrosporidiaDB:TUBRATIS_14840"/>
<feature type="transmembrane region" description="Helical" evidence="1">
    <location>
        <begin position="40"/>
        <end position="59"/>
    </location>
</feature>
<name>A0A437ALF9_9MICR</name>
<dbReference type="AlphaFoldDB" id="A0A437ALF9"/>
<keyword evidence="1" id="KW-1133">Transmembrane helix</keyword>
<feature type="transmembrane region" description="Helical" evidence="1">
    <location>
        <begin position="12"/>
        <end position="34"/>
    </location>
</feature>
<reference evidence="2 3" key="1">
    <citation type="submission" date="2018-10" db="EMBL/GenBank/DDBJ databases">
        <title>Draft genome sequence of the microsporidian Tubulinosema ratisbonensis.</title>
        <authorList>
            <person name="Polonais V."/>
            <person name="Peyretaillade E."/>
            <person name="Niehus S."/>
            <person name="Wawrzyniak I."/>
            <person name="Franchet A."/>
            <person name="Gaspin C."/>
            <person name="Reichstadt M."/>
            <person name="Belser C."/>
            <person name="Labadie K."/>
            <person name="Delbac F."/>
            <person name="Ferrandon D."/>
        </authorList>
    </citation>
    <scope>NUCLEOTIDE SEQUENCE [LARGE SCALE GENOMIC DNA]</scope>
    <source>
        <strain evidence="2 3">Franzen</strain>
    </source>
</reference>